<name>A0A0A9EDI4_ARUDO</name>
<sequence length="44" mass="5398">MKKETSFYTCKLAKLYRIAKLFQNLYQKAKTLRQLQHCRKQNFS</sequence>
<evidence type="ECO:0000313" key="1">
    <source>
        <dbReference type="EMBL" id="JAD98091.1"/>
    </source>
</evidence>
<reference evidence="1" key="2">
    <citation type="journal article" date="2015" name="Data Brief">
        <title>Shoot transcriptome of the giant reed, Arundo donax.</title>
        <authorList>
            <person name="Barrero R.A."/>
            <person name="Guerrero F.D."/>
            <person name="Moolhuijzen P."/>
            <person name="Goolsby J.A."/>
            <person name="Tidwell J."/>
            <person name="Bellgard S.E."/>
            <person name="Bellgard M.I."/>
        </authorList>
    </citation>
    <scope>NUCLEOTIDE SEQUENCE</scope>
    <source>
        <tissue evidence="1">Shoot tissue taken approximately 20 cm above the soil surface</tissue>
    </source>
</reference>
<dbReference type="EMBL" id="GBRH01199804">
    <property type="protein sequence ID" value="JAD98091.1"/>
    <property type="molecule type" value="Transcribed_RNA"/>
</dbReference>
<reference evidence="1" key="1">
    <citation type="submission" date="2014-09" db="EMBL/GenBank/DDBJ databases">
        <authorList>
            <person name="Magalhaes I.L.F."/>
            <person name="Oliveira U."/>
            <person name="Santos F.R."/>
            <person name="Vidigal T.H.D.A."/>
            <person name="Brescovit A.D."/>
            <person name="Santos A.J."/>
        </authorList>
    </citation>
    <scope>NUCLEOTIDE SEQUENCE</scope>
    <source>
        <tissue evidence="1">Shoot tissue taken approximately 20 cm above the soil surface</tissue>
    </source>
</reference>
<proteinExistence type="predicted"/>
<dbReference type="AlphaFoldDB" id="A0A0A9EDI4"/>
<accession>A0A0A9EDI4</accession>
<organism evidence="1">
    <name type="scientific">Arundo donax</name>
    <name type="common">Giant reed</name>
    <name type="synonym">Donax arundinaceus</name>
    <dbReference type="NCBI Taxonomy" id="35708"/>
    <lineage>
        <taxon>Eukaryota</taxon>
        <taxon>Viridiplantae</taxon>
        <taxon>Streptophyta</taxon>
        <taxon>Embryophyta</taxon>
        <taxon>Tracheophyta</taxon>
        <taxon>Spermatophyta</taxon>
        <taxon>Magnoliopsida</taxon>
        <taxon>Liliopsida</taxon>
        <taxon>Poales</taxon>
        <taxon>Poaceae</taxon>
        <taxon>PACMAD clade</taxon>
        <taxon>Arundinoideae</taxon>
        <taxon>Arundineae</taxon>
        <taxon>Arundo</taxon>
    </lineage>
</organism>
<protein>
    <submittedName>
        <fullName evidence="1">Uncharacterized protein</fullName>
    </submittedName>
</protein>